<dbReference type="NCBIfam" id="TIGR02391">
    <property type="entry name" value="hypoth_ymh"/>
    <property type="match status" value="1"/>
</dbReference>
<dbReference type="InterPro" id="IPR012654">
    <property type="entry name" value="CHP02391"/>
</dbReference>
<dbReference type="EMBL" id="JAASRO010000001">
    <property type="protein sequence ID" value="NIK61093.1"/>
    <property type="molecule type" value="Genomic_DNA"/>
</dbReference>
<accession>A0A7X5VH34</accession>
<organism evidence="2 3">
    <name type="scientific">Kribbella shirazensis</name>
    <dbReference type="NCBI Taxonomy" id="1105143"/>
    <lineage>
        <taxon>Bacteria</taxon>
        <taxon>Bacillati</taxon>
        <taxon>Actinomycetota</taxon>
        <taxon>Actinomycetes</taxon>
        <taxon>Propionibacteriales</taxon>
        <taxon>Kribbellaceae</taxon>
        <taxon>Kribbella</taxon>
    </lineage>
</organism>
<gene>
    <name evidence="2" type="ORF">BJY22_006810</name>
</gene>
<feature type="domain" description="Conserved hypothetical protein CHP02391" evidence="1">
    <location>
        <begin position="103"/>
        <end position="224"/>
    </location>
</feature>
<keyword evidence="3" id="KW-1185">Reference proteome</keyword>
<dbReference type="Pfam" id="PF09509">
    <property type="entry name" value="Hypoth_Ymh"/>
    <property type="match status" value="1"/>
</dbReference>
<dbReference type="Proteomes" id="UP000555407">
    <property type="component" value="Unassembled WGS sequence"/>
</dbReference>
<reference evidence="2 3" key="1">
    <citation type="submission" date="2020-03" db="EMBL/GenBank/DDBJ databases">
        <title>Sequencing the genomes of 1000 actinobacteria strains.</title>
        <authorList>
            <person name="Klenk H.-P."/>
        </authorList>
    </citation>
    <scope>NUCLEOTIDE SEQUENCE [LARGE SCALE GENOMIC DNA]</scope>
    <source>
        <strain evidence="2 3">DSM 45490</strain>
    </source>
</reference>
<name>A0A7X5VH34_9ACTN</name>
<evidence type="ECO:0000313" key="2">
    <source>
        <dbReference type="EMBL" id="NIK61093.1"/>
    </source>
</evidence>
<proteinExistence type="predicted"/>
<protein>
    <submittedName>
        <fullName evidence="2">Uncharacterized protein (TIGR02391 family)</fullName>
    </submittedName>
</protein>
<dbReference type="RefSeq" id="WP_238350540.1">
    <property type="nucleotide sequence ID" value="NZ_JAASRO010000001.1"/>
</dbReference>
<sequence length="233" mass="26097">MREKLTEYLQLAEMYDVELSNAAYESVSSEAQRLNDEATTLLPTVKRILTALDAMPKADLRPPSYRGSNETPRWVREGLGILRDHDEWATRLAPQAPILAADRFHPLIWEAAASLWHAGQPATAVESATKWLTAEIQQKAQLTLVDRELVSDVFSPKPSNGRTRLWFPGNPETATWKSRQDGLHQLSMGAYAGIRNVVAHSPQPGWSEQQALEYLAVLSTVARWTDETEVLNP</sequence>
<comment type="caution">
    <text evidence="2">The sequence shown here is derived from an EMBL/GenBank/DDBJ whole genome shotgun (WGS) entry which is preliminary data.</text>
</comment>
<evidence type="ECO:0000313" key="3">
    <source>
        <dbReference type="Proteomes" id="UP000555407"/>
    </source>
</evidence>
<evidence type="ECO:0000259" key="1">
    <source>
        <dbReference type="Pfam" id="PF09509"/>
    </source>
</evidence>
<dbReference type="AlphaFoldDB" id="A0A7X5VH34"/>